<dbReference type="STRING" id="1075090.GOAMR_50_00260"/>
<evidence type="ECO:0000313" key="2">
    <source>
        <dbReference type="Proteomes" id="UP000006023"/>
    </source>
</evidence>
<organism evidence="1 2">
    <name type="scientific">Gordonia amarae NBRC 15530</name>
    <dbReference type="NCBI Taxonomy" id="1075090"/>
    <lineage>
        <taxon>Bacteria</taxon>
        <taxon>Bacillati</taxon>
        <taxon>Actinomycetota</taxon>
        <taxon>Actinomycetes</taxon>
        <taxon>Mycobacteriales</taxon>
        <taxon>Gordoniaceae</taxon>
        <taxon>Gordonia</taxon>
    </lineage>
</organism>
<dbReference type="EMBL" id="BAED01000050">
    <property type="protein sequence ID" value="GAB06254.1"/>
    <property type="molecule type" value="Genomic_DNA"/>
</dbReference>
<accession>G7GRM9</accession>
<keyword evidence="2" id="KW-1185">Reference proteome</keyword>
<name>G7GRM9_9ACTN</name>
<sequence>MGAATAVAAPTQALNAENGWVRVSFAEKPKSFPTQYANVRWYPGNDESGKPHPLNSHVWDHATLLTRTQTAFVRDSGILPVAAAIAPKPYSSLAKVAPKALKRAGRMVTDGGCLALYWDDSPFISPDGKRTLVGGQVAAKQFCSP</sequence>
<comment type="caution">
    <text evidence="1">The sequence shown here is derived from an EMBL/GenBank/DDBJ whole genome shotgun (WGS) entry which is preliminary data.</text>
</comment>
<protein>
    <submittedName>
        <fullName evidence="1">Uncharacterized protein</fullName>
    </submittedName>
</protein>
<dbReference type="Proteomes" id="UP000006023">
    <property type="component" value="Unassembled WGS sequence"/>
</dbReference>
<proteinExistence type="predicted"/>
<dbReference type="eggNOG" id="ENOG5031WE1">
    <property type="taxonomic scope" value="Bacteria"/>
</dbReference>
<dbReference type="AlphaFoldDB" id="G7GRM9"/>
<reference evidence="1 2" key="1">
    <citation type="submission" date="2011-11" db="EMBL/GenBank/DDBJ databases">
        <title>Whole genome shotgun sequence of Gordonia amarae NBRC 15530.</title>
        <authorList>
            <person name="Takarada H."/>
            <person name="Hosoyama A."/>
            <person name="Tsuchikane K."/>
            <person name="Katsumata H."/>
            <person name="Yamazaki S."/>
            <person name="Fujita N."/>
        </authorList>
    </citation>
    <scope>NUCLEOTIDE SEQUENCE [LARGE SCALE GENOMIC DNA]</scope>
    <source>
        <strain evidence="1 2">NBRC 15530</strain>
    </source>
</reference>
<gene>
    <name evidence="1" type="ORF">GOAMR_50_00260</name>
</gene>
<evidence type="ECO:0000313" key="1">
    <source>
        <dbReference type="EMBL" id="GAB06254.1"/>
    </source>
</evidence>